<sequence>MLGSKRAMSSIHNKIVPTRVLKSLKPEPLVPSISEAIKLIEGENETEKEAKFNYPRILESGAYQFTRPTKRNKYIYLMSSPRALEELGIKEDEEYKRLVTGEDVYYNEEKGVFPYAQAYAGFQFGHFAGQLGDGRVVNLFDIETPDGGRSEIQLKGAGKTAFSRFADGKAVIRSSIREFVICEALNGVGIPSSRALSISVLPGTLAQRAYAEKCAVISRFSPSWFRLGTFDLYRARKDRQGLRDLCDYLINGKIVGELPEFVAGKYKPDRYAHITDRDDPDEIHHEDPVPEDKLVEITDSTRYEQLYRAIVRLNARTVAYWQVYGFCNGVLNTDNTSVIGLSIDFGPFSFMDKFDPQYTPNDEDHENRYSYENQPSVVWWNLTRLAEAMVELLGAGPELIDDQFFLEKGVKDDQGDRVLGRAESIIKLASHEYKEVFMDNYNALMGQRLGLKTVLEGDNDLYAGLLDVLIRSKVDYNQFFVKLQESDLEDHTIFMSKEVAETYLNPADKIDREVNDELRERIEKWIKLYKERLAKESITPEERKEIASKVNPQFIPRNWMLDEVIREVEDSRGEEFDTLMKITKMSSYPYDPSKWGDDLKELEEKWLANEVSEEKFMTQCSCSS</sequence>
<evidence type="ECO:0000256" key="7">
    <source>
        <dbReference type="ARBA" id="ARBA00022840"/>
    </source>
</evidence>
<keyword evidence="5" id="KW-0479">Metal-binding</keyword>
<dbReference type="GO" id="GO:0005524">
    <property type="term" value="F:ATP binding"/>
    <property type="evidence" value="ECO:0007669"/>
    <property type="project" value="UniProtKB-KW"/>
</dbReference>
<dbReference type="GO" id="GO:0046872">
    <property type="term" value="F:metal ion binding"/>
    <property type="evidence" value="ECO:0007669"/>
    <property type="project" value="UniProtKB-KW"/>
</dbReference>
<name>A0A061AQI4_CYBFA</name>
<dbReference type="VEuPathDB" id="FungiDB:BON22_2277"/>
<reference evidence="10" key="1">
    <citation type="journal article" date="2014" name="Genome Announc.">
        <title>Genome sequence of the yeast Cyberlindnera fabianii (Hansenula fabianii).</title>
        <authorList>
            <person name="Freel K.C."/>
            <person name="Sarilar V."/>
            <person name="Neuveglise C."/>
            <person name="Devillers H."/>
            <person name="Friedrich A."/>
            <person name="Schacherer J."/>
        </authorList>
    </citation>
    <scope>NUCLEOTIDE SEQUENCE</scope>
    <source>
        <strain evidence="10">YJS4271</strain>
    </source>
</reference>
<dbReference type="GO" id="GO:0005739">
    <property type="term" value="C:mitochondrion"/>
    <property type="evidence" value="ECO:0007669"/>
    <property type="project" value="TreeGrafter"/>
</dbReference>
<evidence type="ECO:0000256" key="6">
    <source>
        <dbReference type="ARBA" id="ARBA00022741"/>
    </source>
</evidence>
<keyword evidence="7" id="KW-0067">ATP-binding</keyword>
<comment type="similarity">
    <text evidence="2">Belongs to the SELO family.</text>
</comment>
<keyword evidence="4" id="KW-0548">Nucleotidyltransferase</keyword>
<evidence type="ECO:0000256" key="2">
    <source>
        <dbReference type="ARBA" id="ARBA00009747"/>
    </source>
</evidence>
<evidence type="ECO:0000256" key="8">
    <source>
        <dbReference type="ARBA" id="ARBA00022842"/>
    </source>
</evidence>
<evidence type="ECO:0000256" key="1">
    <source>
        <dbReference type="ARBA" id="ARBA00001946"/>
    </source>
</evidence>
<dbReference type="PANTHER" id="PTHR32057">
    <property type="entry name" value="PROTEIN ADENYLYLTRANSFERASE SELO, MITOCHONDRIAL"/>
    <property type="match status" value="1"/>
</dbReference>
<dbReference type="PANTHER" id="PTHR32057:SF14">
    <property type="entry name" value="PROTEIN ADENYLYLTRANSFERASE SELO, MITOCHONDRIAL"/>
    <property type="match status" value="1"/>
</dbReference>
<gene>
    <name evidence="10" type="ORF">CYFA0S_04e00342g</name>
</gene>
<dbReference type="Pfam" id="PF02696">
    <property type="entry name" value="SelO"/>
    <property type="match status" value="1"/>
</dbReference>
<keyword evidence="8" id="KW-0460">Magnesium</keyword>
<evidence type="ECO:0000256" key="5">
    <source>
        <dbReference type="ARBA" id="ARBA00022723"/>
    </source>
</evidence>
<evidence type="ECO:0000256" key="4">
    <source>
        <dbReference type="ARBA" id="ARBA00022695"/>
    </source>
</evidence>
<proteinExistence type="inferred from homology"/>
<dbReference type="GO" id="GO:0070733">
    <property type="term" value="F:AMPylase activity"/>
    <property type="evidence" value="ECO:0007669"/>
    <property type="project" value="TreeGrafter"/>
</dbReference>
<organism evidence="10">
    <name type="scientific">Cyberlindnera fabianii</name>
    <name type="common">Yeast</name>
    <name type="synonym">Hansenula fabianii</name>
    <dbReference type="NCBI Taxonomy" id="36022"/>
    <lineage>
        <taxon>Eukaryota</taxon>
        <taxon>Fungi</taxon>
        <taxon>Dikarya</taxon>
        <taxon>Ascomycota</taxon>
        <taxon>Saccharomycotina</taxon>
        <taxon>Saccharomycetes</taxon>
        <taxon>Phaffomycetales</taxon>
        <taxon>Phaffomycetaceae</taxon>
        <taxon>Cyberlindnera</taxon>
    </lineage>
</organism>
<evidence type="ECO:0000256" key="9">
    <source>
        <dbReference type="ARBA" id="ARBA00031547"/>
    </source>
</evidence>
<dbReference type="AlphaFoldDB" id="A0A061AQI4"/>
<dbReference type="HAMAP" id="MF_00692">
    <property type="entry name" value="SelO"/>
    <property type="match status" value="1"/>
</dbReference>
<keyword evidence="6" id="KW-0547">Nucleotide-binding</keyword>
<evidence type="ECO:0000313" key="10">
    <source>
        <dbReference type="EMBL" id="CDR39900.1"/>
    </source>
</evidence>
<dbReference type="EMBL" id="LK052889">
    <property type="protein sequence ID" value="CDR39900.1"/>
    <property type="molecule type" value="Genomic_DNA"/>
</dbReference>
<comment type="cofactor">
    <cofactor evidence="1">
        <name>Mg(2+)</name>
        <dbReference type="ChEBI" id="CHEBI:18420"/>
    </cofactor>
</comment>
<evidence type="ECO:0000256" key="3">
    <source>
        <dbReference type="ARBA" id="ARBA00022679"/>
    </source>
</evidence>
<dbReference type="OrthoDB" id="10254721at2759"/>
<dbReference type="PhylomeDB" id="A0A061AQI4"/>
<accession>A0A061AQI4</accession>
<protein>
    <recommendedName>
        <fullName evidence="9">Selenoprotein O</fullName>
    </recommendedName>
</protein>
<keyword evidence="3" id="KW-0808">Transferase</keyword>
<dbReference type="InterPro" id="IPR003846">
    <property type="entry name" value="SelO"/>
</dbReference>